<proteinExistence type="predicted"/>
<evidence type="ECO:0008006" key="4">
    <source>
        <dbReference type="Google" id="ProtNLM"/>
    </source>
</evidence>
<protein>
    <recommendedName>
        <fullName evidence="4">Integral membrane protein</fullName>
    </recommendedName>
</protein>
<dbReference type="EMBL" id="AP017424">
    <property type="protein sequence ID" value="BAU82564.1"/>
    <property type="molecule type" value="Genomic_DNA"/>
</dbReference>
<name>A0A160NWT0_STRLU</name>
<sequence>MSGSAHGHTPAAWAGVIISFIGFCVGGVFMVGANVVGFWAGIGLMLLGALVGGVMKMVGMGTPKPTAAVQAARETATASIRARA</sequence>
<evidence type="ECO:0000313" key="3">
    <source>
        <dbReference type="Proteomes" id="UP000217676"/>
    </source>
</evidence>
<dbReference type="AlphaFoldDB" id="A0A160NWT0"/>
<keyword evidence="3" id="KW-1185">Reference proteome</keyword>
<reference evidence="2 3" key="1">
    <citation type="journal article" date="2016" name="Genome Announc.">
        <title>Complete Genome Sequence of Thiostrepton-Producing Streptomyces laurentii ATCC 31255.</title>
        <authorList>
            <person name="Doi K."/>
            <person name="Fujino Y."/>
            <person name="Nagayoshi Y."/>
            <person name="Ohshima T."/>
            <person name="Ogata S."/>
        </authorList>
    </citation>
    <scope>NUCLEOTIDE SEQUENCE [LARGE SCALE GENOMIC DNA]</scope>
    <source>
        <strain evidence="2 3">ATCC 31255</strain>
    </source>
</reference>
<accession>A0A160NWT0</accession>
<keyword evidence="1" id="KW-0472">Membrane</keyword>
<organism evidence="2 3">
    <name type="scientific">Streptomyces laurentii</name>
    <dbReference type="NCBI Taxonomy" id="39478"/>
    <lineage>
        <taxon>Bacteria</taxon>
        <taxon>Bacillati</taxon>
        <taxon>Actinomycetota</taxon>
        <taxon>Actinomycetes</taxon>
        <taxon>Kitasatosporales</taxon>
        <taxon>Streptomycetaceae</taxon>
        <taxon>Streptomyces</taxon>
    </lineage>
</organism>
<keyword evidence="1" id="KW-0812">Transmembrane</keyword>
<dbReference type="NCBIfam" id="NF041681">
    <property type="entry name" value="HGxxPAAW"/>
    <property type="match status" value="1"/>
</dbReference>
<dbReference type="RefSeq" id="WP_359881366.1">
    <property type="nucleotide sequence ID" value="NZ_JBEYHT010000046.1"/>
</dbReference>
<dbReference type="Proteomes" id="UP000217676">
    <property type="component" value="Chromosome"/>
</dbReference>
<feature type="transmembrane region" description="Helical" evidence="1">
    <location>
        <begin position="36"/>
        <end position="55"/>
    </location>
</feature>
<keyword evidence="1" id="KW-1133">Transmembrane helix</keyword>
<dbReference type="KEGG" id="slau:SLA_1626"/>
<feature type="transmembrane region" description="Helical" evidence="1">
    <location>
        <begin position="12"/>
        <end position="30"/>
    </location>
</feature>
<gene>
    <name evidence="2" type="ORF">SLA_1626</name>
</gene>
<evidence type="ECO:0000313" key="2">
    <source>
        <dbReference type="EMBL" id="BAU82564.1"/>
    </source>
</evidence>
<evidence type="ECO:0000256" key="1">
    <source>
        <dbReference type="SAM" id="Phobius"/>
    </source>
</evidence>